<feature type="transmembrane region" description="Helical" evidence="1">
    <location>
        <begin position="12"/>
        <end position="34"/>
    </location>
</feature>
<keyword evidence="1" id="KW-1133">Transmembrane helix</keyword>
<evidence type="ECO:0000313" key="2">
    <source>
        <dbReference type="EMBL" id="QIM64519.1"/>
    </source>
</evidence>
<feature type="transmembrane region" description="Helical" evidence="1">
    <location>
        <begin position="78"/>
        <end position="95"/>
    </location>
</feature>
<feature type="transmembrane region" description="Helical" evidence="1">
    <location>
        <begin position="46"/>
        <end position="66"/>
    </location>
</feature>
<protein>
    <submittedName>
        <fullName evidence="2">Uncharacterized protein</fullName>
    </submittedName>
</protein>
<evidence type="ECO:0000256" key="1">
    <source>
        <dbReference type="SAM" id="Phobius"/>
    </source>
</evidence>
<evidence type="ECO:0000313" key="5">
    <source>
        <dbReference type="Proteomes" id="UP000502287"/>
    </source>
</evidence>
<evidence type="ECO:0000313" key="4">
    <source>
        <dbReference type="Proteomes" id="UP000276901"/>
    </source>
</evidence>
<reference evidence="3 4" key="2">
    <citation type="submission" date="2018-11" db="EMBL/GenBank/DDBJ databases">
        <title>Genomic Encyclopedia of Type Strains, Phase IV (KMG-IV): sequencing the most valuable type-strain genomes for metagenomic binning, comparative biology and taxonomic classification.</title>
        <authorList>
            <person name="Goeker M."/>
        </authorList>
    </citation>
    <scope>NUCLEOTIDE SEQUENCE [LARGE SCALE GENOMIC DNA]</scope>
    <source>
        <strain evidence="3 4">DSM 25797</strain>
    </source>
</reference>
<keyword evidence="4" id="KW-1185">Reference proteome</keyword>
<dbReference type="RefSeq" id="WP_123957523.1">
    <property type="nucleotide sequence ID" value="NZ_CP015029.1"/>
</dbReference>
<keyword evidence="1" id="KW-0472">Membrane</keyword>
<dbReference type="EMBL" id="RKQT01000006">
    <property type="protein sequence ID" value="RPE90935.1"/>
    <property type="molecule type" value="Genomic_DNA"/>
</dbReference>
<dbReference type="KEGG" id="fcl:A4G17_03205"/>
<keyword evidence="1" id="KW-0812">Transmembrane</keyword>
<dbReference type="Proteomes" id="UP000502287">
    <property type="component" value="Chromosome"/>
</dbReference>
<organism evidence="2 5">
    <name type="scientific">Frederiksenia canicola</name>
    <dbReference type="NCBI Taxonomy" id="123824"/>
    <lineage>
        <taxon>Bacteria</taxon>
        <taxon>Pseudomonadati</taxon>
        <taxon>Pseudomonadota</taxon>
        <taxon>Gammaproteobacteria</taxon>
        <taxon>Pasteurellales</taxon>
        <taxon>Pasteurellaceae</taxon>
        <taxon>Frederiksenia</taxon>
    </lineage>
</organism>
<dbReference type="EMBL" id="CP015029">
    <property type="protein sequence ID" value="QIM64519.1"/>
    <property type="molecule type" value="Genomic_DNA"/>
</dbReference>
<gene>
    <name evidence="2" type="ORF">A4G17_03205</name>
    <name evidence="3" type="ORF">EDC49_1936</name>
</gene>
<accession>A0AAE6X6U3</accession>
<evidence type="ECO:0000313" key="3">
    <source>
        <dbReference type="EMBL" id="RPE90935.1"/>
    </source>
</evidence>
<proteinExistence type="predicted"/>
<dbReference type="Pfam" id="PF17364">
    <property type="entry name" value="DUF5389"/>
    <property type="match status" value="1"/>
</dbReference>
<sequence length="98" mass="10945">MQKQGFSPFSWALALFCLPSALWPLGLFVSAKFSSSPNLTPSQIDFFSITFWVYPAVLLAISGMLFKIHRSQPALAKGLLILGFIAFYSLFFYIVQSV</sequence>
<reference evidence="2 5" key="1">
    <citation type="submission" date="2016-03" db="EMBL/GenBank/DDBJ databases">
        <authorList>
            <person name="Hansen M.J."/>
            <person name="Bojesen A.M."/>
            <person name="Planet P."/>
        </authorList>
    </citation>
    <scope>NUCLEOTIDE SEQUENCE [LARGE SCALE GENOMIC DNA]</scope>
    <source>
        <strain evidence="2 5">HPA 21</strain>
    </source>
</reference>
<dbReference type="Proteomes" id="UP000276901">
    <property type="component" value="Unassembled WGS sequence"/>
</dbReference>
<name>A0AAE6X6U3_9PAST</name>
<dbReference type="InterPro" id="IPR035333">
    <property type="entry name" value="DUF5389"/>
</dbReference>
<dbReference type="AlphaFoldDB" id="A0AAE6X6U3"/>